<sequence length="258" mass="28675">MMTTSWMPVINPNLRSRAALKMRAVVMSTPSHIPLNRAGDVNVSVAKIMVQALARPDPTLPGVAAELGMRLMAQMMAQKSQQQDQALIPSRDNLIKDLQGCRSQARPESVSIDEQMIPFTGACPYGIVLDFDLYQGSAALREQVEEPEGLGLGSLVMARLCKTLHRGTKVYCDRLFTSIQGAEQMLKKELYLTDLALANSWLLYRKDLGTCGAPRKSIMQFLEFRMDVARTFLAQHHSQEEDAEEDPELSEGDDDSSE</sequence>
<gene>
    <name evidence="2" type="ORF">D4764_0159680</name>
</gene>
<feature type="compositionally biased region" description="Acidic residues" evidence="1">
    <location>
        <begin position="241"/>
        <end position="258"/>
    </location>
</feature>
<dbReference type="PANTHER" id="PTHR47272:SF2">
    <property type="entry name" value="PIGGYBAC TRANSPOSABLE ELEMENT-DERIVED PROTEIN 3-LIKE"/>
    <property type="match status" value="1"/>
</dbReference>
<evidence type="ECO:0008006" key="4">
    <source>
        <dbReference type="Google" id="ProtNLM"/>
    </source>
</evidence>
<reference evidence="2 3" key="1">
    <citation type="submission" date="2019-04" db="EMBL/GenBank/DDBJ databases">
        <title>Chromosome genome assembly for Takifugu flavidus.</title>
        <authorList>
            <person name="Xiao S."/>
        </authorList>
    </citation>
    <scope>NUCLEOTIDE SEQUENCE [LARGE SCALE GENOMIC DNA]</scope>
    <source>
        <strain evidence="2">HTHZ2018</strain>
        <tissue evidence="2">Muscle</tissue>
    </source>
</reference>
<feature type="region of interest" description="Disordered" evidence="1">
    <location>
        <begin position="236"/>
        <end position="258"/>
    </location>
</feature>
<protein>
    <recommendedName>
        <fullName evidence="4">PiggyBac transposable element-derived protein domain-containing protein</fullName>
    </recommendedName>
</protein>
<evidence type="ECO:0000313" key="3">
    <source>
        <dbReference type="Proteomes" id="UP000324091"/>
    </source>
</evidence>
<proteinExistence type="predicted"/>
<dbReference type="Proteomes" id="UP000324091">
    <property type="component" value="Unassembled WGS sequence"/>
</dbReference>
<organism evidence="2 3">
    <name type="scientific">Takifugu flavidus</name>
    <name type="common">sansaifugu</name>
    <dbReference type="NCBI Taxonomy" id="433684"/>
    <lineage>
        <taxon>Eukaryota</taxon>
        <taxon>Metazoa</taxon>
        <taxon>Chordata</taxon>
        <taxon>Craniata</taxon>
        <taxon>Vertebrata</taxon>
        <taxon>Euteleostomi</taxon>
        <taxon>Actinopterygii</taxon>
        <taxon>Neopterygii</taxon>
        <taxon>Teleostei</taxon>
        <taxon>Neoteleostei</taxon>
        <taxon>Acanthomorphata</taxon>
        <taxon>Eupercaria</taxon>
        <taxon>Tetraodontiformes</taxon>
        <taxon>Tetradontoidea</taxon>
        <taxon>Tetraodontidae</taxon>
        <taxon>Takifugu</taxon>
    </lineage>
</organism>
<evidence type="ECO:0000256" key="1">
    <source>
        <dbReference type="SAM" id="MobiDB-lite"/>
    </source>
</evidence>
<name>A0A5C6MJH3_9TELE</name>
<comment type="caution">
    <text evidence="2">The sequence shown here is derived from an EMBL/GenBank/DDBJ whole genome shotgun (WGS) entry which is preliminary data.</text>
</comment>
<dbReference type="EMBL" id="RHFK02000036">
    <property type="protein sequence ID" value="TWW54919.1"/>
    <property type="molecule type" value="Genomic_DNA"/>
</dbReference>
<dbReference type="AlphaFoldDB" id="A0A5C6MJH3"/>
<feature type="non-terminal residue" evidence="2">
    <location>
        <position position="258"/>
    </location>
</feature>
<evidence type="ECO:0000313" key="2">
    <source>
        <dbReference type="EMBL" id="TWW54919.1"/>
    </source>
</evidence>
<keyword evidence="3" id="KW-1185">Reference proteome</keyword>
<accession>A0A5C6MJH3</accession>
<dbReference type="PANTHER" id="PTHR47272">
    <property type="entry name" value="DDE_TNP_1_7 DOMAIN-CONTAINING PROTEIN"/>
    <property type="match status" value="1"/>
</dbReference>